<reference evidence="1 2" key="1">
    <citation type="submission" date="2023-01" db="EMBL/GenBank/DDBJ databases">
        <title>Psychrosphaera sp. nov., isolated from marine algae.</title>
        <authorList>
            <person name="Bayburt H."/>
            <person name="Choi B.J."/>
            <person name="Kim J.M."/>
            <person name="Choi D.G."/>
            <person name="Jeon C.O."/>
        </authorList>
    </citation>
    <scope>NUCLEOTIDE SEQUENCE [LARGE SCALE GENOMIC DNA]</scope>
    <source>
        <strain evidence="1 2">G1-22</strain>
    </source>
</reference>
<sequence length="253" mass="28379">MKKILLVCYGGGHVKIMEPLYRSLVEKYKVTILALTTAGKYLETKGVPYVNFSTFEELLTDEILGYGELLTKDHKNSLMPKKEAVAYMGLSFSELVESTGTFKTAMDTLNKNGRSVFLPYKTVGYIIEKFSPDLVITTNSPRAELATLQYAKSNNIPSICINDNVWIESGAKFVAQNDLSDLICVLSDEVRNSIVKETNYPEERVIVTGTPVFDRLKELSTNIVKNPRKTIVLADCDLPSENARFQDLLEIRC</sequence>
<evidence type="ECO:0000313" key="2">
    <source>
        <dbReference type="Proteomes" id="UP001528411"/>
    </source>
</evidence>
<dbReference type="SUPFAM" id="SSF53756">
    <property type="entry name" value="UDP-Glycosyltransferase/glycogen phosphorylase"/>
    <property type="match status" value="1"/>
</dbReference>
<dbReference type="Proteomes" id="UP001528411">
    <property type="component" value="Unassembled WGS sequence"/>
</dbReference>
<comment type="caution">
    <text evidence="1">The sequence shown here is derived from an EMBL/GenBank/DDBJ whole genome shotgun (WGS) entry which is preliminary data.</text>
</comment>
<proteinExistence type="predicted"/>
<organism evidence="1 2">
    <name type="scientific">Psychrosphaera algicola</name>
    <dbReference type="NCBI Taxonomy" id="3023714"/>
    <lineage>
        <taxon>Bacteria</taxon>
        <taxon>Pseudomonadati</taxon>
        <taxon>Pseudomonadota</taxon>
        <taxon>Gammaproteobacteria</taxon>
        <taxon>Alteromonadales</taxon>
        <taxon>Pseudoalteromonadaceae</taxon>
        <taxon>Psychrosphaera</taxon>
    </lineage>
</organism>
<dbReference type="RefSeq" id="WP_272182347.1">
    <property type="nucleotide sequence ID" value="NZ_JAQOMS010000002.1"/>
</dbReference>
<name>A0ABT5FJF9_9GAMM</name>
<keyword evidence="2" id="KW-1185">Reference proteome</keyword>
<dbReference type="EMBL" id="JAQOMS010000002">
    <property type="protein sequence ID" value="MDC2891343.1"/>
    <property type="molecule type" value="Genomic_DNA"/>
</dbReference>
<protein>
    <submittedName>
        <fullName evidence="1">Uncharacterized protein</fullName>
    </submittedName>
</protein>
<accession>A0ABT5FJF9</accession>
<gene>
    <name evidence="1" type="ORF">PN838_24595</name>
</gene>
<evidence type="ECO:0000313" key="1">
    <source>
        <dbReference type="EMBL" id="MDC2891343.1"/>
    </source>
</evidence>